<evidence type="ECO:0000256" key="13">
    <source>
        <dbReference type="RuleBase" id="RU003591"/>
    </source>
</evidence>
<feature type="compositionally biased region" description="Polar residues" evidence="14">
    <location>
        <begin position="39"/>
        <end position="49"/>
    </location>
</feature>
<comment type="similarity">
    <text evidence="3 13">Belongs to the TPP enzyme family.</text>
</comment>
<feature type="compositionally biased region" description="Acidic residues" evidence="14">
    <location>
        <begin position="12"/>
        <end position="21"/>
    </location>
</feature>
<name>A0A5P9NZR3_9EURY</name>
<keyword evidence="5" id="KW-0285">Flavoprotein</keyword>
<keyword evidence="8" id="KW-0274">FAD</keyword>
<dbReference type="GO" id="GO:0044272">
    <property type="term" value="P:sulfur compound biosynthetic process"/>
    <property type="evidence" value="ECO:0007669"/>
    <property type="project" value="UniProtKB-ARBA"/>
</dbReference>
<dbReference type="AlphaFoldDB" id="A0A5P9NZR3"/>
<feature type="compositionally biased region" description="Basic and acidic residues" evidence="14">
    <location>
        <begin position="203"/>
        <end position="224"/>
    </location>
</feature>
<dbReference type="GO" id="GO:0050660">
    <property type="term" value="F:flavin adenine dinucleotide binding"/>
    <property type="evidence" value="ECO:0007669"/>
    <property type="project" value="InterPro"/>
</dbReference>
<reference evidence="18 19" key="1">
    <citation type="journal article" date="2007" name="Int. J. Syst. Evol. Microbiol.">
        <title>Natronorubrum sulfidifaciens sp. nov., an extremely haloalkaliphilic archaeon isolated from Aiding salt lake in Xin-Jiang, China.</title>
        <authorList>
            <person name="Cui H.L."/>
            <person name="Tohty D."/>
            <person name="Liu H.C."/>
            <person name="Liu S.J."/>
            <person name="Oren A."/>
            <person name="Zhou P.J."/>
        </authorList>
    </citation>
    <scope>NUCLEOTIDE SEQUENCE [LARGE SCALE GENOMIC DNA]</scope>
    <source>
        <strain evidence="18 19">7-3</strain>
    </source>
</reference>
<dbReference type="Pfam" id="PF02775">
    <property type="entry name" value="TPP_enzyme_C"/>
    <property type="match status" value="1"/>
</dbReference>
<feature type="compositionally biased region" description="Polar residues" evidence="14">
    <location>
        <begin position="160"/>
        <end position="174"/>
    </location>
</feature>
<dbReference type="GO" id="GO:0009097">
    <property type="term" value="P:isoleucine biosynthetic process"/>
    <property type="evidence" value="ECO:0007669"/>
    <property type="project" value="UniProtKB-UniPathway"/>
</dbReference>
<dbReference type="FunFam" id="3.40.50.970:FF:000007">
    <property type="entry name" value="Acetolactate synthase"/>
    <property type="match status" value="1"/>
</dbReference>
<keyword evidence="6 13" id="KW-0808">Transferase</keyword>
<dbReference type="FunFam" id="3.40.50.970:FF:000016">
    <property type="entry name" value="Acetolactate synthase"/>
    <property type="match status" value="1"/>
</dbReference>
<dbReference type="PANTHER" id="PTHR18968:SF13">
    <property type="entry name" value="ACETOLACTATE SYNTHASE CATALYTIC SUBUNIT, MITOCHONDRIAL"/>
    <property type="match status" value="1"/>
</dbReference>
<accession>A0A5P9NZR3</accession>
<gene>
    <name evidence="18" type="primary">ilvB</name>
    <name evidence="18" type="ORF">GCU68_01780</name>
</gene>
<protein>
    <recommendedName>
        <fullName evidence="13">Acetolactate synthase</fullName>
        <ecNumber evidence="13">2.2.1.6</ecNumber>
    </recommendedName>
</protein>
<dbReference type="UniPathway" id="UPA00049">
    <property type="reaction ID" value="UER00059"/>
</dbReference>
<feature type="domain" description="Thiamine pyrophosphate enzyme TPP-binding" evidence="16">
    <location>
        <begin position="429"/>
        <end position="578"/>
    </location>
</feature>
<evidence type="ECO:0000256" key="11">
    <source>
        <dbReference type="ARBA" id="ARBA00023304"/>
    </source>
</evidence>
<comment type="cofactor">
    <cofactor evidence="13">
        <name>thiamine diphosphate</name>
        <dbReference type="ChEBI" id="CHEBI:58937"/>
    </cofactor>
    <text evidence="13">Binds 1 thiamine pyrophosphate per subunit.</text>
</comment>
<dbReference type="GeneID" id="42299739"/>
<dbReference type="InterPro" id="IPR012846">
    <property type="entry name" value="Acetolactate_synth_lsu"/>
</dbReference>
<evidence type="ECO:0000313" key="18">
    <source>
        <dbReference type="EMBL" id="QFU81372.1"/>
    </source>
</evidence>
<comment type="catalytic activity">
    <reaction evidence="12 13">
        <text>2 pyruvate + H(+) = (2S)-2-acetolactate + CO2</text>
        <dbReference type="Rhea" id="RHEA:25249"/>
        <dbReference type="ChEBI" id="CHEBI:15361"/>
        <dbReference type="ChEBI" id="CHEBI:15378"/>
        <dbReference type="ChEBI" id="CHEBI:16526"/>
        <dbReference type="ChEBI" id="CHEBI:58476"/>
        <dbReference type="EC" id="2.2.1.6"/>
    </reaction>
</comment>
<evidence type="ECO:0000256" key="12">
    <source>
        <dbReference type="ARBA" id="ARBA00048670"/>
    </source>
</evidence>
<comment type="cofactor">
    <cofactor evidence="13">
        <name>Mg(2+)</name>
        <dbReference type="ChEBI" id="CHEBI:18420"/>
    </cofactor>
    <text evidence="13">Binds 1 Mg(2+) ion per subunit.</text>
</comment>
<dbReference type="GO" id="GO:0009099">
    <property type="term" value="P:L-valine biosynthetic process"/>
    <property type="evidence" value="ECO:0007669"/>
    <property type="project" value="UniProtKB-UniPathway"/>
</dbReference>
<evidence type="ECO:0000259" key="15">
    <source>
        <dbReference type="Pfam" id="PF00205"/>
    </source>
</evidence>
<dbReference type="InterPro" id="IPR011766">
    <property type="entry name" value="TPP_enzyme_TPP-bd"/>
</dbReference>
<dbReference type="UniPathway" id="UPA00047">
    <property type="reaction ID" value="UER00055"/>
</dbReference>
<feature type="region of interest" description="Disordered" evidence="14">
    <location>
        <begin position="1"/>
        <end position="49"/>
    </location>
</feature>
<dbReference type="CDD" id="cd02015">
    <property type="entry name" value="TPP_AHAS"/>
    <property type="match status" value="1"/>
</dbReference>
<dbReference type="CDD" id="cd07035">
    <property type="entry name" value="TPP_PYR_POX_like"/>
    <property type="match status" value="1"/>
</dbReference>
<keyword evidence="7 13" id="KW-0479">Metal-binding</keyword>
<dbReference type="KEGG" id="nas:GCU68_01780"/>
<evidence type="ECO:0000256" key="2">
    <source>
        <dbReference type="ARBA" id="ARBA00005025"/>
    </source>
</evidence>
<dbReference type="Pfam" id="PF02776">
    <property type="entry name" value="TPP_enzyme_N"/>
    <property type="match status" value="1"/>
</dbReference>
<dbReference type="SUPFAM" id="SSF52518">
    <property type="entry name" value="Thiamin diphosphate-binding fold (THDP-binding)"/>
    <property type="match status" value="2"/>
</dbReference>
<evidence type="ECO:0000259" key="17">
    <source>
        <dbReference type="Pfam" id="PF02776"/>
    </source>
</evidence>
<comment type="pathway">
    <text evidence="1 13">Amino-acid biosynthesis; L-isoleucine biosynthesis; L-isoleucine from 2-oxobutanoate: step 1/4.</text>
</comment>
<dbReference type="SUPFAM" id="SSF52467">
    <property type="entry name" value="DHS-like NAD/FAD-binding domain"/>
    <property type="match status" value="1"/>
</dbReference>
<dbReference type="InterPro" id="IPR029035">
    <property type="entry name" value="DHS-like_NAD/FAD-binding_dom"/>
</dbReference>
<dbReference type="InterPro" id="IPR012001">
    <property type="entry name" value="Thiamin_PyroP_enz_TPP-bd_dom"/>
</dbReference>
<dbReference type="InterPro" id="IPR045229">
    <property type="entry name" value="TPP_enz"/>
</dbReference>
<evidence type="ECO:0000256" key="6">
    <source>
        <dbReference type="ARBA" id="ARBA00022679"/>
    </source>
</evidence>
<feature type="region of interest" description="Disordered" evidence="14">
    <location>
        <begin position="160"/>
        <end position="180"/>
    </location>
</feature>
<comment type="pathway">
    <text evidence="2 13">Amino-acid biosynthesis; L-valine biosynthesis; L-valine from pyruvate: step 1/4.</text>
</comment>
<organism evidence="18 19">
    <name type="scientific">Natronorubrum aibiense</name>
    <dbReference type="NCBI Taxonomy" id="348826"/>
    <lineage>
        <taxon>Archaea</taxon>
        <taxon>Methanobacteriati</taxon>
        <taxon>Methanobacteriota</taxon>
        <taxon>Stenosarchaea group</taxon>
        <taxon>Halobacteria</taxon>
        <taxon>Halobacteriales</taxon>
        <taxon>Natrialbaceae</taxon>
        <taxon>Natronorubrum</taxon>
    </lineage>
</organism>
<dbReference type="GO" id="GO:0000287">
    <property type="term" value="F:magnesium ion binding"/>
    <property type="evidence" value="ECO:0007669"/>
    <property type="project" value="UniProtKB-UniRule"/>
</dbReference>
<keyword evidence="11 13" id="KW-0100">Branched-chain amino acid biosynthesis</keyword>
<dbReference type="OrthoDB" id="6837at2157"/>
<feature type="region of interest" description="Disordered" evidence="14">
    <location>
        <begin position="194"/>
        <end position="224"/>
    </location>
</feature>
<dbReference type="NCBIfam" id="TIGR00118">
    <property type="entry name" value="acolac_lg"/>
    <property type="match status" value="1"/>
</dbReference>
<feature type="domain" description="Thiamine pyrophosphate enzyme central" evidence="15">
    <location>
        <begin position="236"/>
        <end position="371"/>
    </location>
</feature>
<evidence type="ECO:0000256" key="4">
    <source>
        <dbReference type="ARBA" id="ARBA00022605"/>
    </source>
</evidence>
<evidence type="ECO:0000256" key="9">
    <source>
        <dbReference type="ARBA" id="ARBA00022842"/>
    </source>
</evidence>
<feature type="domain" description="Thiamine pyrophosphate enzyme N-terminal TPP-binding" evidence="17">
    <location>
        <begin position="48"/>
        <end position="161"/>
    </location>
</feature>
<evidence type="ECO:0000256" key="14">
    <source>
        <dbReference type="SAM" id="MobiDB-lite"/>
    </source>
</evidence>
<keyword evidence="19" id="KW-1185">Reference proteome</keyword>
<dbReference type="EC" id="2.2.1.6" evidence="13"/>
<sequence>MSERAAKVTPAETDEQDDDQITDSAAPDAVTEPDADAASESTTEPVTNGAQSVVRALENAGVEYAFGVQGGAIMPVYDALYDSEIYHVTMAHEQAAAHAADAYGIVSGEPGICLATSGPGATNLVTGIADADMDSDPLVALTGQVPTAFVGNDAFQETDTTGVTKPVTKDNTFASDPDRVGSDVSEAFALAREGRPGPTLVDLPKDVTKSETDREPDEPKTPDTYHVQERANAEIVAAAAERLENATRPVMLLGGGVIKGEASEACREFAIEHEIPVITTMPGIGAFPEDHELSMEMAGMHGTGYANMAITHCDTMLAIGTRFDDRLTGGIETFAPDAEIIHVDIDPAEISKNIHADYPLIGDAETVVEQLSTAVETSPEAKKWRAQCQQWKSDYSMAYDAPEDEPVQPEFVVEALDEATADDTIVTTGVGQHQMWACQYWTYTEPRTWVSSHGLGTMGYGLPAAIGARLAADDDQDVVCIDGDGSFLMTLQELSVAVRENLDITVAVLNNEYIGMVRQWQDAFFGGRHAASDYNWMPEFDKLAEAFGAAGFRIDDYDDVAETIEEALAYDGPSVIDVHIDPDANVYPMVPSGGDNGQFALTEDQL</sequence>
<keyword evidence="4 13" id="KW-0028">Amino-acid biosynthesis</keyword>
<dbReference type="GO" id="GO:0005948">
    <property type="term" value="C:acetolactate synthase complex"/>
    <property type="evidence" value="ECO:0007669"/>
    <property type="project" value="TreeGrafter"/>
</dbReference>
<dbReference type="Pfam" id="PF00205">
    <property type="entry name" value="TPP_enzyme_M"/>
    <property type="match status" value="1"/>
</dbReference>
<evidence type="ECO:0000256" key="10">
    <source>
        <dbReference type="ARBA" id="ARBA00023052"/>
    </source>
</evidence>
<dbReference type="FunFam" id="3.40.50.1220:FF:000008">
    <property type="entry name" value="Acetolactate synthase"/>
    <property type="match status" value="1"/>
</dbReference>
<evidence type="ECO:0000313" key="19">
    <source>
        <dbReference type="Proteomes" id="UP000326170"/>
    </source>
</evidence>
<evidence type="ECO:0000256" key="8">
    <source>
        <dbReference type="ARBA" id="ARBA00022827"/>
    </source>
</evidence>
<dbReference type="EMBL" id="CP045488">
    <property type="protein sequence ID" value="QFU81372.1"/>
    <property type="molecule type" value="Genomic_DNA"/>
</dbReference>
<keyword evidence="9 13" id="KW-0460">Magnesium</keyword>
<dbReference type="Gene3D" id="3.40.50.1220">
    <property type="entry name" value="TPP-binding domain"/>
    <property type="match status" value="1"/>
</dbReference>
<dbReference type="InterPro" id="IPR029061">
    <property type="entry name" value="THDP-binding"/>
</dbReference>
<dbReference type="Gene3D" id="3.40.50.970">
    <property type="match status" value="2"/>
</dbReference>
<dbReference type="Proteomes" id="UP000326170">
    <property type="component" value="Chromosome"/>
</dbReference>
<evidence type="ECO:0000259" key="16">
    <source>
        <dbReference type="Pfam" id="PF02775"/>
    </source>
</evidence>
<evidence type="ECO:0000256" key="1">
    <source>
        <dbReference type="ARBA" id="ARBA00004974"/>
    </source>
</evidence>
<dbReference type="InterPro" id="IPR039368">
    <property type="entry name" value="AHAS_TPP"/>
</dbReference>
<proteinExistence type="inferred from homology"/>
<dbReference type="PANTHER" id="PTHR18968">
    <property type="entry name" value="THIAMINE PYROPHOSPHATE ENZYMES"/>
    <property type="match status" value="1"/>
</dbReference>
<keyword evidence="10 13" id="KW-0786">Thiamine pyrophosphate</keyword>
<dbReference type="InterPro" id="IPR012000">
    <property type="entry name" value="Thiamin_PyroP_enz_cen_dom"/>
</dbReference>
<dbReference type="GO" id="GO:0003984">
    <property type="term" value="F:acetolactate synthase activity"/>
    <property type="evidence" value="ECO:0007669"/>
    <property type="project" value="UniProtKB-EC"/>
</dbReference>
<evidence type="ECO:0000256" key="3">
    <source>
        <dbReference type="ARBA" id="ARBA00007812"/>
    </source>
</evidence>
<evidence type="ECO:0000256" key="7">
    <source>
        <dbReference type="ARBA" id="ARBA00022723"/>
    </source>
</evidence>
<evidence type="ECO:0000256" key="5">
    <source>
        <dbReference type="ARBA" id="ARBA00022630"/>
    </source>
</evidence>
<dbReference type="RefSeq" id="WP_152938755.1">
    <property type="nucleotide sequence ID" value="NZ_CP045488.1"/>
</dbReference>
<dbReference type="GO" id="GO:0030976">
    <property type="term" value="F:thiamine pyrophosphate binding"/>
    <property type="evidence" value="ECO:0007669"/>
    <property type="project" value="UniProtKB-UniRule"/>
</dbReference>